<proteinExistence type="predicted"/>
<dbReference type="EMBL" id="UINC01203418">
    <property type="protein sequence ID" value="SVE23662.1"/>
    <property type="molecule type" value="Genomic_DNA"/>
</dbReference>
<gene>
    <name evidence="1" type="ORF">METZ01_LOCUS476516</name>
</gene>
<evidence type="ECO:0000313" key="1">
    <source>
        <dbReference type="EMBL" id="SVE23662.1"/>
    </source>
</evidence>
<name>A0A383BUS4_9ZZZZ</name>
<organism evidence="1">
    <name type="scientific">marine metagenome</name>
    <dbReference type="NCBI Taxonomy" id="408172"/>
    <lineage>
        <taxon>unclassified sequences</taxon>
        <taxon>metagenomes</taxon>
        <taxon>ecological metagenomes</taxon>
    </lineage>
</organism>
<accession>A0A383BUS4</accession>
<reference evidence="1" key="1">
    <citation type="submission" date="2018-05" db="EMBL/GenBank/DDBJ databases">
        <authorList>
            <person name="Lanie J.A."/>
            <person name="Ng W.-L."/>
            <person name="Kazmierczak K.M."/>
            <person name="Andrzejewski T.M."/>
            <person name="Davidsen T.M."/>
            <person name="Wayne K.J."/>
            <person name="Tettelin H."/>
            <person name="Glass J.I."/>
            <person name="Rusch D."/>
            <person name="Podicherti R."/>
            <person name="Tsui H.-C.T."/>
            <person name="Winkler M.E."/>
        </authorList>
    </citation>
    <scope>NUCLEOTIDE SEQUENCE</scope>
</reference>
<sequence>MKPAFGSPEEIDARLAAAESAGLIKLEPISANLGVEVEGIDLKHKLS</sequence>
<dbReference type="AlphaFoldDB" id="A0A383BUS4"/>
<protein>
    <submittedName>
        <fullName evidence="1">Uncharacterized protein</fullName>
    </submittedName>
</protein>
<feature type="non-terminal residue" evidence="1">
    <location>
        <position position="47"/>
    </location>
</feature>